<evidence type="ECO:0000313" key="3">
    <source>
        <dbReference type="EMBL" id="KKM32507.1"/>
    </source>
</evidence>
<dbReference type="InterPro" id="IPR004461">
    <property type="entry name" value="CO_DH/Ac-CoA_synth_bsu"/>
</dbReference>
<dbReference type="SUPFAM" id="SSF56821">
    <property type="entry name" value="Prismane protein-like"/>
    <property type="match status" value="1"/>
</dbReference>
<dbReference type="EMBL" id="LAZR01012147">
    <property type="protein sequence ID" value="KKM32507.1"/>
    <property type="molecule type" value="Genomic_DNA"/>
</dbReference>
<protein>
    <recommendedName>
        <fullName evidence="2">CO dehydrogenase/acetyl-CoA synthase complex beta subunit C-terminal domain-containing protein</fullName>
    </recommendedName>
</protein>
<reference evidence="3" key="1">
    <citation type="journal article" date="2015" name="Nature">
        <title>Complex archaea that bridge the gap between prokaryotes and eukaryotes.</title>
        <authorList>
            <person name="Spang A."/>
            <person name="Saw J.H."/>
            <person name="Jorgensen S.L."/>
            <person name="Zaremba-Niedzwiedzka K."/>
            <person name="Martijn J."/>
            <person name="Lind A.E."/>
            <person name="van Eijk R."/>
            <person name="Schleper C."/>
            <person name="Guy L."/>
            <person name="Ettema T.J."/>
        </authorList>
    </citation>
    <scope>NUCLEOTIDE SEQUENCE</scope>
</reference>
<gene>
    <name evidence="3" type="ORF">LCGC14_1565710</name>
</gene>
<dbReference type="GO" id="GO:0043885">
    <property type="term" value="F:anaerobic carbon-monoxide dehydrogenase activity"/>
    <property type="evidence" value="ECO:0007669"/>
    <property type="project" value="InterPro"/>
</dbReference>
<evidence type="ECO:0000259" key="2">
    <source>
        <dbReference type="Pfam" id="PF19436"/>
    </source>
</evidence>
<dbReference type="GO" id="GO:0006084">
    <property type="term" value="P:acetyl-CoA metabolic process"/>
    <property type="evidence" value="ECO:0007669"/>
    <property type="project" value="InterPro"/>
</dbReference>
<dbReference type="Gene3D" id="3.40.1470.10">
    <property type="entry name" value="Bifunctional carbon monoxide dehydrogenase/acetyl-coa synthase(codh/acs), Chain M, domain 5"/>
    <property type="match status" value="1"/>
</dbReference>
<dbReference type="InterPro" id="IPR011254">
    <property type="entry name" value="Prismane-like_sf"/>
</dbReference>
<dbReference type="Pfam" id="PF19436">
    <property type="entry name" value="ACS_CODH_B_C"/>
    <property type="match status" value="1"/>
</dbReference>
<feature type="domain" description="CO dehydrogenase/acetyl-CoA synthase complex beta subunit C-terminal" evidence="2">
    <location>
        <begin position="2"/>
        <end position="75"/>
    </location>
</feature>
<dbReference type="InterPro" id="IPR045822">
    <property type="entry name" value="ACS_CODH_B_C"/>
</dbReference>
<feature type="compositionally biased region" description="Acidic residues" evidence="1">
    <location>
        <begin position="78"/>
        <end position="93"/>
    </location>
</feature>
<proteinExistence type="predicted"/>
<dbReference type="AlphaFoldDB" id="A0A0F9J7B9"/>
<feature type="region of interest" description="Disordered" evidence="1">
    <location>
        <begin position="76"/>
        <end position="96"/>
    </location>
</feature>
<sequence length="140" mass="15586">MAGFNGVSIQYISSPKFQQADGGHNILVWMPKAVKDRVAAFLPEDLLPKIATEEEVTDLNQLKDWLKEKNHPIVETWGDLEAEEEEEDFEEEGAMLPMGTVGMTIPGVGGGGGFKIILKNCKIHAESIIIKKIEPRRKKK</sequence>
<accession>A0A0F9J7B9</accession>
<comment type="caution">
    <text evidence="3">The sequence shown here is derived from an EMBL/GenBank/DDBJ whole genome shotgun (WGS) entry which is preliminary data.</text>
</comment>
<dbReference type="PANTHER" id="PTHR42281:SF1">
    <property type="entry name" value="ACETYL-COA DECARBONYLASE_SYNTHASE COMPLEX SUBUNIT BETA 1"/>
    <property type="match status" value="1"/>
</dbReference>
<evidence type="ECO:0000256" key="1">
    <source>
        <dbReference type="SAM" id="MobiDB-lite"/>
    </source>
</evidence>
<organism evidence="3">
    <name type="scientific">marine sediment metagenome</name>
    <dbReference type="NCBI Taxonomy" id="412755"/>
    <lineage>
        <taxon>unclassified sequences</taxon>
        <taxon>metagenomes</taxon>
        <taxon>ecological metagenomes</taxon>
    </lineage>
</organism>
<dbReference type="PANTHER" id="PTHR42281">
    <property type="match status" value="1"/>
</dbReference>
<name>A0A0F9J7B9_9ZZZZ</name>